<evidence type="ECO:0000313" key="2">
    <source>
        <dbReference type="EMBL" id="KAF0888720.1"/>
    </source>
</evidence>
<dbReference type="Proteomes" id="UP000479710">
    <property type="component" value="Unassembled WGS sequence"/>
</dbReference>
<sequence length="91" mass="9774">MTTPVAKLCSKHSSSPENSSASALASWKKRSKNGADGGRSHQQQTTDQLPPALQAILPSGTIPDVYTNGSNEEQAFIQNLALLLPSFFKKF</sequence>
<evidence type="ECO:0000313" key="3">
    <source>
        <dbReference type="Proteomes" id="UP000479710"/>
    </source>
</evidence>
<dbReference type="OrthoDB" id="1749395at2759"/>
<feature type="compositionally biased region" description="Low complexity" evidence="1">
    <location>
        <begin position="11"/>
        <end position="26"/>
    </location>
</feature>
<evidence type="ECO:0000256" key="1">
    <source>
        <dbReference type="SAM" id="MobiDB-lite"/>
    </source>
</evidence>
<accession>A0A6G1BLB9</accession>
<reference evidence="2 3" key="1">
    <citation type="submission" date="2019-11" db="EMBL/GenBank/DDBJ databases">
        <title>Whole genome sequence of Oryza granulata.</title>
        <authorList>
            <person name="Li W."/>
        </authorList>
    </citation>
    <scope>NUCLEOTIDE SEQUENCE [LARGE SCALE GENOMIC DNA]</scope>
    <source>
        <strain evidence="3">cv. Menghai</strain>
        <tissue evidence="2">Leaf</tissue>
    </source>
</reference>
<comment type="caution">
    <text evidence="2">The sequence shown here is derived from an EMBL/GenBank/DDBJ whole genome shotgun (WGS) entry which is preliminary data.</text>
</comment>
<feature type="region of interest" description="Disordered" evidence="1">
    <location>
        <begin position="1"/>
        <end position="52"/>
    </location>
</feature>
<dbReference type="AlphaFoldDB" id="A0A6G1BLB9"/>
<organism evidence="2 3">
    <name type="scientific">Oryza meyeriana var. granulata</name>
    <dbReference type="NCBI Taxonomy" id="110450"/>
    <lineage>
        <taxon>Eukaryota</taxon>
        <taxon>Viridiplantae</taxon>
        <taxon>Streptophyta</taxon>
        <taxon>Embryophyta</taxon>
        <taxon>Tracheophyta</taxon>
        <taxon>Spermatophyta</taxon>
        <taxon>Magnoliopsida</taxon>
        <taxon>Liliopsida</taxon>
        <taxon>Poales</taxon>
        <taxon>Poaceae</taxon>
        <taxon>BOP clade</taxon>
        <taxon>Oryzoideae</taxon>
        <taxon>Oryzeae</taxon>
        <taxon>Oryzinae</taxon>
        <taxon>Oryza</taxon>
        <taxon>Oryza meyeriana</taxon>
    </lineage>
</organism>
<name>A0A6G1BLB9_9ORYZ</name>
<dbReference type="EMBL" id="SPHZ02000012">
    <property type="protein sequence ID" value="KAF0888720.1"/>
    <property type="molecule type" value="Genomic_DNA"/>
</dbReference>
<protein>
    <submittedName>
        <fullName evidence="2">Uncharacterized protein</fullName>
    </submittedName>
</protein>
<keyword evidence="3" id="KW-1185">Reference proteome</keyword>
<gene>
    <name evidence="2" type="ORF">E2562_016760</name>
</gene>
<proteinExistence type="predicted"/>